<keyword evidence="2" id="KW-0175">Coiled coil</keyword>
<dbReference type="GO" id="GO:0019905">
    <property type="term" value="F:syntaxin binding"/>
    <property type="evidence" value="ECO:0007669"/>
    <property type="project" value="InterPro"/>
</dbReference>
<keyword evidence="5" id="KW-1185">Reference proteome</keyword>
<dbReference type="PANTHER" id="PTHR16127">
    <property type="entry name" value="TAXILIN"/>
    <property type="match status" value="1"/>
</dbReference>
<reference evidence="4 5" key="1">
    <citation type="journal article" date="2011" name="Science">
        <title>The Selaginella genome identifies genetic changes associated with the evolution of vascular plants.</title>
        <authorList>
            <person name="Banks J.A."/>
            <person name="Nishiyama T."/>
            <person name="Hasebe M."/>
            <person name="Bowman J.L."/>
            <person name="Gribskov M."/>
            <person name="dePamphilis C."/>
            <person name="Albert V.A."/>
            <person name="Aono N."/>
            <person name="Aoyama T."/>
            <person name="Ambrose B.A."/>
            <person name="Ashton N.W."/>
            <person name="Axtell M.J."/>
            <person name="Barker E."/>
            <person name="Barker M.S."/>
            <person name="Bennetzen J.L."/>
            <person name="Bonawitz N.D."/>
            <person name="Chapple C."/>
            <person name="Cheng C."/>
            <person name="Correa L.G."/>
            <person name="Dacre M."/>
            <person name="DeBarry J."/>
            <person name="Dreyer I."/>
            <person name="Elias M."/>
            <person name="Engstrom E.M."/>
            <person name="Estelle M."/>
            <person name="Feng L."/>
            <person name="Finet C."/>
            <person name="Floyd S.K."/>
            <person name="Frommer W.B."/>
            <person name="Fujita T."/>
            <person name="Gramzow L."/>
            <person name="Gutensohn M."/>
            <person name="Harholt J."/>
            <person name="Hattori M."/>
            <person name="Heyl A."/>
            <person name="Hirai T."/>
            <person name="Hiwatashi Y."/>
            <person name="Ishikawa M."/>
            <person name="Iwata M."/>
            <person name="Karol K.G."/>
            <person name="Koehler B."/>
            <person name="Kolukisaoglu U."/>
            <person name="Kubo M."/>
            <person name="Kurata T."/>
            <person name="Lalonde S."/>
            <person name="Li K."/>
            <person name="Li Y."/>
            <person name="Litt A."/>
            <person name="Lyons E."/>
            <person name="Manning G."/>
            <person name="Maruyama T."/>
            <person name="Michael T.P."/>
            <person name="Mikami K."/>
            <person name="Miyazaki S."/>
            <person name="Morinaga S."/>
            <person name="Murata T."/>
            <person name="Mueller-Roeber B."/>
            <person name="Nelson D.R."/>
            <person name="Obara M."/>
            <person name="Oguri Y."/>
            <person name="Olmstead R.G."/>
            <person name="Onodera N."/>
            <person name="Petersen B.L."/>
            <person name="Pils B."/>
            <person name="Prigge M."/>
            <person name="Rensing S.A."/>
            <person name="Riano-Pachon D.M."/>
            <person name="Roberts A.W."/>
            <person name="Sato Y."/>
            <person name="Scheller H.V."/>
            <person name="Schulz B."/>
            <person name="Schulz C."/>
            <person name="Shakirov E.V."/>
            <person name="Shibagaki N."/>
            <person name="Shinohara N."/>
            <person name="Shippen D.E."/>
            <person name="Soerensen I."/>
            <person name="Sotooka R."/>
            <person name="Sugimoto N."/>
            <person name="Sugita M."/>
            <person name="Sumikawa N."/>
            <person name="Tanurdzic M."/>
            <person name="Theissen G."/>
            <person name="Ulvskov P."/>
            <person name="Wakazuki S."/>
            <person name="Weng J.K."/>
            <person name="Willats W.W."/>
            <person name="Wipf D."/>
            <person name="Wolf P.G."/>
            <person name="Yang L."/>
            <person name="Zimmer A.D."/>
            <person name="Zhu Q."/>
            <person name="Mitros T."/>
            <person name="Hellsten U."/>
            <person name="Loque D."/>
            <person name="Otillar R."/>
            <person name="Salamov A."/>
            <person name="Schmutz J."/>
            <person name="Shapiro H."/>
            <person name="Lindquist E."/>
            <person name="Lucas S."/>
            <person name="Rokhsar D."/>
            <person name="Grigoriev I.V."/>
        </authorList>
    </citation>
    <scope>NUCLEOTIDE SEQUENCE [LARGE SCALE GENOMIC DNA]</scope>
</reference>
<evidence type="ECO:0000313" key="4">
    <source>
        <dbReference type="EMBL" id="EFJ19154.1"/>
    </source>
</evidence>
<dbReference type="AlphaFoldDB" id="D8S8H2"/>
<feature type="chain" id="PRO_5003122491" evidence="3">
    <location>
        <begin position="17"/>
        <end position="289"/>
    </location>
</feature>
<dbReference type="Pfam" id="PF09728">
    <property type="entry name" value="Taxilin"/>
    <property type="match status" value="1"/>
</dbReference>
<feature type="non-terminal residue" evidence="4">
    <location>
        <position position="1"/>
    </location>
</feature>
<dbReference type="PANTHER" id="PTHR16127:SF13">
    <property type="entry name" value="GH01188P"/>
    <property type="match status" value="1"/>
</dbReference>
<dbReference type="Proteomes" id="UP000001514">
    <property type="component" value="Unassembled WGS sequence"/>
</dbReference>
<evidence type="ECO:0000313" key="5">
    <source>
        <dbReference type="Proteomes" id="UP000001514"/>
    </source>
</evidence>
<dbReference type="InParanoid" id="D8S8H2"/>
<feature type="coiled-coil region" evidence="2">
    <location>
        <begin position="25"/>
        <end position="63"/>
    </location>
</feature>
<gene>
    <name evidence="4" type="ORF">SELMODRAFT_111607</name>
</gene>
<dbReference type="InterPro" id="IPR026183">
    <property type="entry name" value="Taxilin_fam"/>
</dbReference>
<organism evidence="5">
    <name type="scientific">Selaginella moellendorffii</name>
    <name type="common">Spikemoss</name>
    <dbReference type="NCBI Taxonomy" id="88036"/>
    <lineage>
        <taxon>Eukaryota</taxon>
        <taxon>Viridiplantae</taxon>
        <taxon>Streptophyta</taxon>
        <taxon>Embryophyta</taxon>
        <taxon>Tracheophyta</taxon>
        <taxon>Lycopodiopsida</taxon>
        <taxon>Selaginellales</taxon>
        <taxon>Selaginellaceae</taxon>
        <taxon>Selaginella</taxon>
    </lineage>
</organism>
<feature type="signal peptide" evidence="3">
    <location>
        <begin position="1"/>
        <end position="16"/>
    </location>
</feature>
<name>D8S8H2_SELML</name>
<dbReference type="OMA" id="KQLGQQF"/>
<sequence>DNQPFLLLLFFFAVSGDLNKSVLIRQKLESLCRELQRQNKILLDESKKIASEEQQRRQELSTKFHNTIKEISLKLDEQGDDRIRQVKENEILREKLKHFTQQYEVREEHFSHQLRTKVLEHQLLEVKLKQQQERFVQEEAKARAYTEQISQLLLTEQDLRSQLALYGDKFEQFQQDTLTKSNEVFASFKQEMEKMSKTIRTLEKENLSLKKKCQQCDVSLIELLDERGSLKKQLETTTNQKKKLEALCRILQAERKQPSSVTGSPSPEPEVCGISTSGGRWYNAFVFVM</sequence>
<keyword evidence="3" id="KW-0732">Signal</keyword>
<dbReference type="eggNOG" id="KOG1850">
    <property type="taxonomic scope" value="Eukaryota"/>
</dbReference>
<evidence type="ECO:0000256" key="3">
    <source>
        <dbReference type="SAM" id="SignalP"/>
    </source>
</evidence>
<feature type="coiled-coil region" evidence="2">
    <location>
        <begin position="121"/>
        <end position="148"/>
    </location>
</feature>
<feature type="coiled-coil region" evidence="2">
    <location>
        <begin position="185"/>
        <end position="254"/>
    </location>
</feature>
<proteinExistence type="inferred from homology"/>
<dbReference type="KEGG" id="smo:SELMODRAFT_111607"/>
<dbReference type="Gramene" id="EFJ19154">
    <property type="protein sequence ID" value="EFJ19154"/>
    <property type="gene ID" value="SELMODRAFT_111607"/>
</dbReference>
<evidence type="ECO:0000256" key="2">
    <source>
        <dbReference type="SAM" id="Coils"/>
    </source>
</evidence>
<protein>
    <submittedName>
        <fullName evidence="4">Uncharacterized protein</fullName>
    </submittedName>
</protein>
<dbReference type="STRING" id="88036.D8S8H2"/>
<comment type="similarity">
    <text evidence="1">Belongs to the taxilin family.</text>
</comment>
<dbReference type="FunCoup" id="D8S8H2">
    <property type="interactions" value="2580"/>
</dbReference>
<evidence type="ECO:0000256" key="1">
    <source>
        <dbReference type="ARBA" id="ARBA00009550"/>
    </source>
</evidence>
<dbReference type="HOGENOM" id="CLU_025501_4_0_1"/>
<dbReference type="EMBL" id="GL377607">
    <property type="protein sequence ID" value="EFJ19154.1"/>
    <property type="molecule type" value="Genomic_DNA"/>
</dbReference>
<accession>D8S8H2</accession>